<dbReference type="GeneID" id="81368302"/>
<keyword evidence="2 5" id="KW-0479">Metal-binding</keyword>
<reference evidence="8" key="2">
    <citation type="journal article" date="2023" name="IMA Fungus">
        <title>Comparative genomic study of the Penicillium genus elucidates a diverse pangenome and 15 lateral gene transfer events.</title>
        <authorList>
            <person name="Petersen C."/>
            <person name="Sorensen T."/>
            <person name="Nielsen M.R."/>
            <person name="Sondergaard T.E."/>
            <person name="Sorensen J.L."/>
            <person name="Fitzpatrick D.A."/>
            <person name="Frisvad J.C."/>
            <person name="Nielsen K.L."/>
        </authorList>
    </citation>
    <scope>NUCLEOTIDE SEQUENCE</scope>
    <source>
        <strain evidence="8">IBT 29677</strain>
    </source>
</reference>
<dbReference type="OrthoDB" id="2789670at2759"/>
<dbReference type="PANTHER" id="PTHR46300">
    <property type="entry name" value="P450, PUTATIVE (EUROFUNG)-RELATED-RELATED"/>
    <property type="match status" value="1"/>
</dbReference>
<dbReference type="InterPro" id="IPR002401">
    <property type="entry name" value="Cyt_P450_E_grp-I"/>
</dbReference>
<comment type="caution">
    <text evidence="8">The sequence shown here is derived from an EMBL/GenBank/DDBJ whole genome shotgun (WGS) entry which is preliminary data.</text>
</comment>
<dbReference type="InterPro" id="IPR036396">
    <property type="entry name" value="Cyt_P450_sf"/>
</dbReference>
<keyword evidence="6" id="KW-0503">Monooxygenase</keyword>
<evidence type="ECO:0000256" key="5">
    <source>
        <dbReference type="PIRSR" id="PIRSR602401-1"/>
    </source>
</evidence>
<dbReference type="RefSeq" id="XP_056488624.1">
    <property type="nucleotide sequence ID" value="XM_056629322.1"/>
</dbReference>
<evidence type="ECO:0000256" key="4">
    <source>
        <dbReference type="ARBA" id="ARBA00023004"/>
    </source>
</evidence>
<evidence type="ECO:0000313" key="9">
    <source>
        <dbReference type="Proteomes" id="UP001147747"/>
    </source>
</evidence>
<dbReference type="GO" id="GO:0005506">
    <property type="term" value="F:iron ion binding"/>
    <property type="evidence" value="ECO:0007669"/>
    <property type="project" value="InterPro"/>
</dbReference>
<dbReference type="GO" id="GO:0004497">
    <property type="term" value="F:monooxygenase activity"/>
    <property type="evidence" value="ECO:0007669"/>
    <property type="project" value="UniProtKB-KW"/>
</dbReference>
<organism evidence="8 9">
    <name type="scientific">Penicillium cosmopolitanum</name>
    <dbReference type="NCBI Taxonomy" id="1131564"/>
    <lineage>
        <taxon>Eukaryota</taxon>
        <taxon>Fungi</taxon>
        <taxon>Dikarya</taxon>
        <taxon>Ascomycota</taxon>
        <taxon>Pezizomycotina</taxon>
        <taxon>Eurotiomycetes</taxon>
        <taxon>Eurotiomycetidae</taxon>
        <taxon>Eurotiales</taxon>
        <taxon>Aspergillaceae</taxon>
        <taxon>Penicillium</taxon>
    </lineage>
</organism>
<sequence length="516" mass="58083">MSPMLWSAILGALLLFVIKWSMKERRNTRPLPPGPPGKPIIGNVSDLPVTGTQDWVHWLKHKQLYGPISSITVMGQTILLGKRSAKHSSRPNLVFASEMVGWEHILAMQTYSDRFRAYRKAIQPYLGSEQAVAQYNTLQEIESHRFLFRVLQDKTKLAEHIQTEAGAVILKIAYGYTIEPHKRDRLIHIANLALEHFSIAGTPGAWLVDMIPALKFVPAWFPGASFKRKAHDWKRNLEDVADIPYTFVKEKMISGKFETSYLSDLFKENGCPKSGTEEEIVAKWTSASLYTGGADTTVCAIETFFLAMTFFPEVQRKAQQEIDQALGTCQLPKMADRSRLPYVNAVVKEVLRWHPVAPMGIPHMSIEDDTWGEFHIPKGSLIMPNIWAFTHDPETYHDPMSFNPERFITSDDRASEMDPRGMAFGFGRRVCPGRFLADNTLYLSIAQSLAVFNVESANGDADIDIGPKFLPGVISHPAPWKFNIAPRSAEHEALINAVEKEHPWQKSDASDLRSGP</sequence>
<proteinExistence type="inferred from homology"/>
<evidence type="ECO:0000256" key="7">
    <source>
        <dbReference type="SAM" id="SignalP"/>
    </source>
</evidence>
<comment type="cofactor">
    <cofactor evidence="5">
        <name>heme</name>
        <dbReference type="ChEBI" id="CHEBI:30413"/>
    </cofactor>
</comment>
<dbReference type="PRINTS" id="PR00463">
    <property type="entry name" value="EP450I"/>
</dbReference>
<name>A0A9X0B9E2_9EURO</name>
<dbReference type="GO" id="GO:0016705">
    <property type="term" value="F:oxidoreductase activity, acting on paired donors, with incorporation or reduction of molecular oxygen"/>
    <property type="evidence" value="ECO:0007669"/>
    <property type="project" value="InterPro"/>
</dbReference>
<dbReference type="CDD" id="cd11065">
    <property type="entry name" value="CYP64-like"/>
    <property type="match status" value="1"/>
</dbReference>
<keyword evidence="9" id="KW-1185">Reference proteome</keyword>
<evidence type="ECO:0000256" key="1">
    <source>
        <dbReference type="ARBA" id="ARBA00010617"/>
    </source>
</evidence>
<accession>A0A9X0B9E2</accession>
<evidence type="ECO:0000256" key="6">
    <source>
        <dbReference type="RuleBase" id="RU000461"/>
    </source>
</evidence>
<evidence type="ECO:0000256" key="2">
    <source>
        <dbReference type="ARBA" id="ARBA00022723"/>
    </source>
</evidence>
<protein>
    <recommendedName>
        <fullName evidence="10">O-methylsterigmatocystin oxidoreductase</fullName>
    </recommendedName>
</protein>
<dbReference type="InterPro" id="IPR017972">
    <property type="entry name" value="Cyt_P450_CS"/>
</dbReference>
<dbReference type="InterPro" id="IPR001128">
    <property type="entry name" value="Cyt_P450"/>
</dbReference>
<keyword evidence="4 5" id="KW-0408">Iron</keyword>
<evidence type="ECO:0008006" key="10">
    <source>
        <dbReference type="Google" id="ProtNLM"/>
    </source>
</evidence>
<dbReference type="GO" id="GO:0020037">
    <property type="term" value="F:heme binding"/>
    <property type="evidence" value="ECO:0007669"/>
    <property type="project" value="InterPro"/>
</dbReference>
<keyword evidence="7" id="KW-0732">Signal</keyword>
<dbReference type="Gene3D" id="1.10.630.10">
    <property type="entry name" value="Cytochrome P450"/>
    <property type="match status" value="1"/>
</dbReference>
<reference evidence="8" key="1">
    <citation type="submission" date="2022-12" db="EMBL/GenBank/DDBJ databases">
        <authorList>
            <person name="Petersen C."/>
        </authorList>
    </citation>
    <scope>NUCLEOTIDE SEQUENCE</scope>
    <source>
        <strain evidence="8">IBT 29677</strain>
    </source>
</reference>
<dbReference type="GO" id="GO:0043386">
    <property type="term" value="P:mycotoxin biosynthetic process"/>
    <property type="evidence" value="ECO:0007669"/>
    <property type="project" value="UniProtKB-ARBA"/>
</dbReference>
<keyword evidence="5 6" id="KW-0349">Heme</keyword>
<feature type="chain" id="PRO_5040953365" description="O-methylsterigmatocystin oxidoreductase" evidence="7">
    <location>
        <begin position="20"/>
        <end position="516"/>
    </location>
</feature>
<feature type="signal peptide" evidence="7">
    <location>
        <begin position="1"/>
        <end position="19"/>
    </location>
</feature>
<feature type="binding site" description="axial binding residue" evidence="5">
    <location>
        <position position="431"/>
    </location>
    <ligand>
        <name>heme</name>
        <dbReference type="ChEBI" id="CHEBI:30413"/>
    </ligand>
    <ligandPart>
        <name>Fe</name>
        <dbReference type="ChEBI" id="CHEBI:18248"/>
    </ligandPart>
</feature>
<dbReference type="AlphaFoldDB" id="A0A9X0B9E2"/>
<dbReference type="PROSITE" id="PS00086">
    <property type="entry name" value="CYTOCHROME_P450"/>
    <property type="match status" value="1"/>
</dbReference>
<gene>
    <name evidence="8" type="ORF">N7509_004685</name>
</gene>
<dbReference type="InterPro" id="IPR050364">
    <property type="entry name" value="Cytochrome_P450_fung"/>
</dbReference>
<evidence type="ECO:0000313" key="8">
    <source>
        <dbReference type="EMBL" id="KAJ5396572.1"/>
    </source>
</evidence>
<dbReference type="EMBL" id="JAPZBU010000006">
    <property type="protein sequence ID" value="KAJ5396572.1"/>
    <property type="molecule type" value="Genomic_DNA"/>
</dbReference>
<dbReference type="PRINTS" id="PR00385">
    <property type="entry name" value="P450"/>
</dbReference>
<dbReference type="SUPFAM" id="SSF48264">
    <property type="entry name" value="Cytochrome P450"/>
    <property type="match status" value="1"/>
</dbReference>
<dbReference type="PANTHER" id="PTHR46300:SF12">
    <property type="entry name" value="P450, PUTATIVE (EUROFUNG)-RELATED"/>
    <property type="match status" value="1"/>
</dbReference>
<keyword evidence="3 6" id="KW-0560">Oxidoreductase</keyword>
<comment type="similarity">
    <text evidence="1 6">Belongs to the cytochrome P450 family.</text>
</comment>
<dbReference type="Pfam" id="PF00067">
    <property type="entry name" value="p450"/>
    <property type="match status" value="1"/>
</dbReference>
<dbReference type="Proteomes" id="UP001147747">
    <property type="component" value="Unassembled WGS sequence"/>
</dbReference>
<evidence type="ECO:0000256" key="3">
    <source>
        <dbReference type="ARBA" id="ARBA00023002"/>
    </source>
</evidence>